<dbReference type="EMBL" id="OM869580">
    <property type="protein sequence ID" value="UPW41353.1"/>
    <property type="molecule type" value="Genomic_DNA"/>
</dbReference>
<reference evidence="1" key="1">
    <citation type="submission" date="2022-02" db="EMBL/GenBank/DDBJ databases">
        <title>Towards deciphering the DNA virus diversity associated with rodent species in the families Cricetidae and Heteromyidae.</title>
        <authorList>
            <person name="Lund M."/>
            <person name="Larsen B.B."/>
            <person name="Gryseels S."/>
            <person name="Kraberger S."/>
            <person name="Rowsey D.M."/>
            <person name="Steger L."/>
            <person name="Yule K.M."/>
            <person name="Upham N.S."/>
            <person name="Worobey M."/>
            <person name="Van Doorslaer K."/>
            <person name="Varsani A."/>
        </authorList>
    </citation>
    <scope>NUCLEOTIDE SEQUENCE</scope>
    <source>
        <strain evidence="1">UA08Rod_3874</strain>
    </source>
</reference>
<sequence>MKAEKVNIIRTVITTLFDIIVNLITVFNKKHNESESGENKDNNNNDN</sequence>
<organism evidence="1">
    <name type="scientific">Sigmofec virus UA08Rod_3874</name>
    <dbReference type="NCBI Taxonomy" id="2929391"/>
    <lineage>
        <taxon>Viruses</taxon>
        <taxon>Monodnaviria</taxon>
        <taxon>Sangervirae</taxon>
        <taxon>Phixviricota</taxon>
        <taxon>Malgrandaviricetes</taxon>
        <taxon>Petitvirales</taxon>
        <taxon>Microviridae</taxon>
    </lineage>
</organism>
<proteinExistence type="predicted"/>
<accession>A0A976R8N9</accession>
<protein>
    <submittedName>
        <fullName evidence="1">Uncharacterized protein</fullName>
    </submittedName>
</protein>
<evidence type="ECO:0000313" key="1">
    <source>
        <dbReference type="EMBL" id="UPW41353.1"/>
    </source>
</evidence>
<name>A0A976R8N9_9VIRU</name>